<sequence>MIENPFVVDIPRHLVLLKRIPYKELQGHCKSGIIQTGPPIGSWIQQFIPEVVCLALDLSTHPYLISPKPPICVFSTMLFDHDLLRYLTHHATTPNPKAI</sequence>
<evidence type="ECO:0000313" key="1">
    <source>
        <dbReference type="EMBL" id="KAF7949902.1"/>
    </source>
</evidence>
<evidence type="ECO:0000313" key="2">
    <source>
        <dbReference type="Proteomes" id="UP000710849"/>
    </source>
</evidence>
<dbReference type="AlphaFoldDB" id="A0A9P5IVE7"/>
<dbReference type="Proteomes" id="UP000710849">
    <property type="component" value="Unassembled WGS sequence"/>
</dbReference>
<dbReference type="GeneID" id="62147000"/>
<gene>
    <name evidence="1" type="ORF">EAE97_003411</name>
</gene>
<accession>A0A9P5IVE7</accession>
<dbReference type="RefSeq" id="XP_038735786.1">
    <property type="nucleotide sequence ID" value="XM_038873923.1"/>
</dbReference>
<dbReference type="EMBL" id="RCSW01000005">
    <property type="protein sequence ID" value="KAF7949902.1"/>
    <property type="molecule type" value="Genomic_DNA"/>
</dbReference>
<comment type="caution">
    <text evidence="1">The sequence shown here is derived from an EMBL/GenBank/DDBJ whole genome shotgun (WGS) entry which is preliminary data.</text>
</comment>
<name>A0A9P5IVE7_9HELO</name>
<proteinExistence type="predicted"/>
<keyword evidence="2" id="KW-1185">Reference proteome</keyword>
<reference evidence="1 2" key="1">
    <citation type="journal article" date="2020" name="Genome Biol. Evol.">
        <title>Comparative genomics of Sclerotiniaceae.</title>
        <authorList>
            <person name="Valero Jimenez C.A."/>
            <person name="Steentjes M."/>
            <person name="Scholten O.E."/>
            <person name="Van Kan J.A.L."/>
        </authorList>
    </citation>
    <scope>NUCLEOTIDE SEQUENCE [LARGE SCALE GENOMIC DNA]</scope>
    <source>
        <strain evidence="1 2">MUCL 94</strain>
    </source>
</reference>
<organism evidence="1 2">
    <name type="scientific">Botrytis byssoidea</name>
    <dbReference type="NCBI Taxonomy" id="139641"/>
    <lineage>
        <taxon>Eukaryota</taxon>
        <taxon>Fungi</taxon>
        <taxon>Dikarya</taxon>
        <taxon>Ascomycota</taxon>
        <taxon>Pezizomycotina</taxon>
        <taxon>Leotiomycetes</taxon>
        <taxon>Helotiales</taxon>
        <taxon>Sclerotiniaceae</taxon>
        <taxon>Botrytis</taxon>
    </lineage>
</organism>
<protein>
    <submittedName>
        <fullName evidence="1">Uncharacterized protein</fullName>
    </submittedName>
</protein>